<evidence type="ECO:0000313" key="3">
    <source>
        <dbReference type="Proteomes" id="UP000249619"/>
    </source>
</evidence>
<feature type="compositionally biased region" description="Basic and acidic residues" evidence="1">
    <location>
        <begin position="101"/>
        <end position="111"/>
    </location>
</feature>
<reference evidence="3" key="1">
    <citation type="submission" date="2018-05" db="EMBL/GenBank/DDBJ databases">
        <title>Draft genome sequence of Stemphylium lycopersici strain CIDEFI 213.</title>
        <authorList>
            <person name="Medina R."/>
            <person name="Franco M.E.E."/>
            <person name="Lucentini C.G."/>
            <person name="Saparrat M.C.N."/>
            <person name="Balatti P.A."/>
        </authorList>
    </citation>
    <scope>NUCLEOTIDE SEQUENCE [LARGE SCALE GENOMIC DNA]</scope>
    <source>
        <strain evidence="3">CIDEFI 213</strain>
    </source>
</reference>
<proteinExistence type="predicted"/>
<gene>
    <name evidence="2" type="ORF">DDE83_008682</name>
</gene>
<accession>A0A364MSH7</accession>
<dbReference type="AlphaFoldDB" id="A0A364MSH7"/>
<sequence length="163" mass="18117">MAADRGRTTATGASSRRQRLFDLKSTIRHELKPVYHLAQQLHFGHSKRKECLKEQIAILSSALDMAQPKTPVSSMPSRTTEKETVIGKPKYALPPLLPPILEKEEDGKEESLGDEQQPPVSTEAKKSSNEAQLGGYIVRTTGHGKPYDTTRGSSPLKRKSRRK</sequence>
<name>A0A364MSH7_STELY</name>
<dbReference type="EMBL" id="QGDH01000230">
    <property type="protein sequence ID" value="RAR02101.1"/>
    <property type="molecule type" value="Genomic_DNA"/>
</dbReference>
<dbReference type="Proteomes" id="UP000249619">
    <property type="component" value="Unassembled WGS sequence"/>
</dbReference>
<feature type="region of interest" description="Disordered" evidence="1">
    <location>
        <begin position="66"/>
        <end position="163"/>
    </location>
</feature>
<organism evidence="2 3">
    <name type="scientific">Stemphylium lycopersici</name>
    <name type="common">Tomato gray leaf spot disease fungus</name>
    <name type="synonym">Thyrospora lycopersici</name>
    <dbReference type="NCBI Taxonomy" id="183478"/>
    <lineage>
        <taxon>Eukaryota</taxon>
        <taxon>Fungi</taxon>
        <taxon>Dikarya</taxon>
        <taxon>Ascomycota</taxon>
        <taxon>Pezizomycotina</taxon>
        <taxon>Dothideomycetes</taxon>
        <taxon>Pleosporomycetidae</taxon>
        <taxon>Pleosporales</taxon>
        <taxon>Pleosporineae</taxon>
        <taxon>Pleosporaceae</taxon>
        <taxon>Stemphylium</taxon>
    </lineage>
</organism>
<evidence type="ECO:0000313" key="2">
    <source>
        <dbReference type="EMBL" id="RAR02101.1"/>
    </source>
</evidence>
<keyword evidence="3" id="KW-1185">Reference proteome</keyword>
<comment type="caution">
    <text evidence="2">The sequence shown here is derived from an EMBL/GenBank/DDBJ whole genome shotgun (WGS) entry which is preliminary data.</text>
</comment>
<evidence type="ECO:0000256" key="1">
    <source>
        <dbReference type="SAM" id="MobiDB-lite"/>
    </source>
</evidence>
<protein>
    <submittedName>
        <fullName evidence="2">Uncharacterized protein</fullName>
    </submittedName>
</protein>